<dbReference type="RefSeq" id="WP_115301733.1">
    <property type="nucleotide sequence ID" value="NZ_CAAAHO010000006.1"/>
</dbReference>
<protein>
    <submittedName>
        <fullName evidence="3">cNMP-binding protein</fullName>
    </submittedName>
</protein>
<dbReference type="Pfam" id="PF00027">
    <property type="entry name" value="cNMP_binding"/>
    <property type="match status" value="2"/>
</dbReference>
<evidence type="ECO:0000313" key="4">
    <source>
        <dbReference type="Proteomes" id="UP000254968"/>
    </source>
</evidence>
<gene>
    <name evidence="3" type="ORF">NCTC13315_00470</name>
</gene>
<dbReference type="InterPro" id="IPR050397">
    <property type="entry name" value="Env_Response_Regulators"/>
</dbReference>
<evidence type="ECO:0000259" key="2">
    <source>
        <dbReference type="PROSITE" id="PS50042"/>
    </source>
</evidence>
<sequence length="330" mass="37737">MNELTLKECSLLKNSPLFQSLTEDDFKEIIKISHVLNFNKGQILLTEGEYSDDIYIIILGEVNLYKMSGEEKKRHFIITLSSGESLGERRLIKDHPCSSTVETNTPVKLLRLSIQILNSPPFQYLLNLLHLSLAKMISTKLTSDNQINMIMNELTLKERSLLKNSLLFQSLTEDEFKEIIKVSQVLNFNKGQILLTEGEYSDDIYIIILGEVNLYKMSREGKKRRLITTLSSGESLGEMRLIKEQPCSLTVEANTPVKLLHLSIRLLRSQPFQHSLNSLIRSLAIILSTRLTSDNLLLCNKIDEGNKKTTQLWVLLITIFILILFLLSRN</sequence>
<keyword evidence="1" id="KW-0472">Membrane</keyword>
<proteinExistence type="predicted"/>
<dbReference type="CDD" id="cd00038">
    <property type="entry name" value="CAP_ED"/>
    <property type="match status" value="2"/>
</dbReference>
<dbReference type="EMBL" id="UGNV01000001">
    <property type="protein sequence ID" value="STX27948.1"/>
    <property type="molecule type" value="Genomic_DNA"/>
</dbReference>
<evidence type="ECO:0000313" key="3">
    <source>
        <dbReference type="EMBL" id="STX27948.1"/>
    </source>
</evidence>
<accession>A0A378HYH4</accession>
<dbReference type="GO" id="GO:0003700">
    <property type="term" value="F:DNA-binding transcription factor activity"/>
    <property type="evidence" value="ECO:0007669"/>
    <property type="project" value="TreeGrafter"/>
</dbReference>
<dbReference type="Proteomes" id="UP000254968">
    <property type="component" value="Unassembled WGS sequence"/>
</dbReference>
<dbReference type="SUPFAM" id="SSF51206">
    <property type="entry name" value="cAMP-binding domain-like"/>
    <property type="match status" value="2"/>
</dbReference>
<dbReference type="InterPro" id="IPR014710">
    <property type="entry name" value="RmlC-like_jellyroll"/>
</dbReference>
<evidence type="ECO:0000256" key="1">
    <source>
        <dbReference type="SAM" id="Phobius"/>
    </source>
</evidence>
<feature type="transmembrane region" description="Helical" evidence="1">
    <location>
        <begin position="310"/>
        <end position="327"/>
    </location>
</feature>
<dbReference type="PANTHER" id="PTHR24567:SF26">
    <property type="entry name" value="REGULATORY PROTEIN YEIL"/>
    <property type="match status" value="1"/>
</dbReference>
<keyword evidence="1" id="KW-0812">Transmembrane</keyword>
<dbReference type="Gene3D" id="2.60.120.10">
    <property type="entry name" value="Jelly Rolls"/>
    <property type="match status" value="2"/>
</dbReference>
<keyword evidence="4" id="KW-1185">Reference proteome</keyword>
<dbReference type="OrthoDB" id="5637002at2"/>
<name>A0A378HYH4_9GAMM</name>
<dbReference type="PANTHER" id="PTHR24567">
    <property type="entry name" value="CRP FAMILY TRANSCRIPTIONAL REGULATORY PROTEIN"/>
    <property type="match status" value="1"/>
</dbReference>
<dbReference type="SMART" id="SM00100">
    <property type="entry name" value="cNMP"/>
    <property type="match status" value="2"/>
</dbReference>
<keyword evidence="1" id="KW-1133">Transmembrane helix</keyword>
<feature type="domain" description="Cyclic nucleotide-binding" evidence="2">
    <location>
        <begin position="167"/>
        <end position="263"/>
    </location>
</feature>
<dbReference type="AlphaFoldDB" id="A0A378HYH4"/>
<dbReference type="InterPro" id="IPR018490">
    <property type="entry name" value="cNMP-bd_dom_sf"/>
</dbReference>
<dbReference type="PROSITE" id="PS50042">
    <property type="entry name" value="CNMP_BINDING_3"/>
    <property type="match status" value="2"/>
</dbReference>
<organism evidence="3 4">
    <name type="scientific">Legionella beliardensis</name>
    <dbReference type="NCBI Taxonomy" id="91822"/>
    <lineage>
        <taxon>Bacteria</taxon>
        <taxon>Pseudomonadati</taxon>
        <taxon>Pseudomonadota</taxon>
        <taxon>Gammaproteobacteria</taxon>
        <taxon>Legionellales</taxon>
        <taxon>Legionellaceae</taxon>
        <taxon>Legionella</taxon>
    </lineage>
</organism>
<reference evidence="3 4" key="1">
    <citation type="submission" date="2018-06" db="EMBL/GenBank/DDBJ databases">
        <authorList>
            <consortium name="Pathogen Informatics"/>
            <person name="Doyle S."/>
        </authorList>
    </citation>
    <scope>NUCLEOTIDE SEQUENCE [LARGE SCALE GENOMIC DNA]</scope>
    <source>
        <strain evidence="3 4">NCTC13315</strain>
    </source>
</reference>
<dbReference type="InterPro" id="IPR000595">
    <property type="entry name" value="cNMP-bd_dom"/>
</dbReference>
<dbReference type="GO" id="GO:0005829">
    <property type="term" value="C:cytosol"/>
    <property type="evidence" value="ECO:0007669"/>
    <property type="project" value="TreeGrafter"/>
</dbReference>
<feature type="domain" description="Cyclic nucleotide-binding" evidence="2">
    <location>
        <begin position="17"/>
        <end position="113"/>
    </location>
</feature>